<evidence type="ECO:0000313" key="6">
    <source>
        <dbReference type="EMBL" id="SFA84596.1"/>
    </source>
</evidence>
<reference evidence="7" key="1">
    <citation type="submission" date="2016-10" db="EMBL/GenBank/DDBJ databases">
        <authorList>
            <person name="Varghese N."/>
            <person name="Submissions S."/>
        </authorList>
    </citation>
    <scope>NUCLEOTIDE SEQUENCE [LARGE SCALE GENOMIC DNA]</scope>
    <source>
        <strain evidence="7">CGMCC 4.3568</strain>
    </source>
</reference>
<keyword evidence="4" id="KW-1133">Transmembrane helix</keyword>
<dbReference type="RefSeq" id="WP_091669392.1">
    <property type="nucleotide sequence ID" value="NZ_FOKG01000001.1"/>
</dbReference>
<evidence type="ECO:0000256" key="1">
    <source>
        <dbReference type="ARBA" id="ARBA00022722"/>
    </source>
</evidence>
<protein>
    <submittedName>
        <fullName evidence="6">DNA polymerase-3 subunit epsilon</fullName>
    </submittedName>
</protein>
<gene>
    <name evidence="6" type="ORF">SAMN05216266_101809</name>
</gene>
<dbReference type="SMART" id="SM00479">
    <property type="entry name" value="EXOIII"/>
    <property type="match status" value="1"/>
</dbReference>
<dbReference type="InterPro" id="IPR029024">
    <property type="entry name" value="TerB-like"/>
</dbReference>
<name>A0A1I0W9K8_9PSEU</name>
<dbReference type="SUPFAM" id="SSF158682">
    <property type="entry name" value="TerB-like"/>
    <property type="match status" value="1"/>
</dbReference>
<dbReference type="Gene3D" id="3.30.420.10">
    <property type="entry name" value="Ribonuclease H-like superfamily/Ribonuclease H"/>
    <property type="match status" value="1"/>
</dbReference>
<dbReference type="FunFam" id="3.30.420.10:FF:000045">
    <property type="entry name" value="3'-5' exonuclease DinG"/>
    <property type="match status" value="1"/>
</dbReference>
<evidence type="ECO:0000256" key="4">
    <source>
        <dbReference type="SAM" id="Phobius"/>
    </source>
</evidence>
<evidence type="ECO:0000259" key="5">
    <source>
        <dbReference type="SMART" id="SM00479"/>
    </source>
</evidence>
<evidence type="ECO:0000256" key="3">
    <source>
        <dbReference type="ARBA" id="ARBA00022839"/>
    </source>
</evidence>
<keyword evidence="1" id="KW-0540">Nuclease</keyword>
<dbReference type="GO" id="GO:0008408">
    <property type="term" value="F:3'-5' exonuclease activity"/>
    <property type="evidence" value="ECO:0007669"/>
    <property type="project" value="TreeGrafter"/>
</dbReference>
<dbReference type="InterPro" id="IPR012337">
    <property type="entry name" value="RNaseH-like_sf"/>
</dbReference>
<dbReference type="InterPro" id="IPR013520">
    <property type="entry name" value="Ribonucl_H"/>
</dbReference>
<dbReference type="Proteomes" id="UP000243799">
    <property type="component" value="Unassembled WGS sequence"/>
</dbReference>
<keyword evidence="7" id="KW-1185">Reference proteome</keyword>
<accession>A0A1I0W9K8</accession>
<feature type="transmembrane region" description="Helical" evidence="4">
    <location>
        <begin position="458"/>
        <end position="479"/>
    </location>
</feature>
<keyword evidence="4" id="KW-0472">Membrane</keyword>
<dbReference type="OrthoDB" id="190275at2"/>
<dbReference type="CDD" id="cd06127">
    <property type="entry name" value="DEDDh"/>
    <property type="match status" value="1"/>
</dbReference>
<proteinExistence type="predicted"/>
<dbReference type="PANTHER" id="PTHR30231:SF4">
    <property type="entry name" value="PROTEIN NEN2"/>
    <property type="match status" value="1"/>
</dbReference>
<keyword evidence="4" id="KW-0812">Transmembrane</keyword>
<dbReference type="Pfam" id="PF00929">
    <property type="entry name" value="RNase_T"/>
    <property type="match status" value="1"/>
</dbReference>
<dbReference type="PANTHER" id="PTHR30231">
    <property type="entry name" value="DNA POLYMERASE III SUBUNIT EPSILON"/>
    <property type="match status" value="1"/>
</dbReference>
<feature type="domain" description="Exonuclease" evidence="5">
    <location>
        <begin position="21"/>
        <end position="185"/>
    </location>
</feature>
<evidence type="ECO:0000313" key="7">
    <source>
        <dbReference type="Proteomes" id="UP000243799"/>
    </source>
</evidence>
<dbReference type="GO" id="GO:0003676">
    <property type="term" value="F:nucleic acid binding"/>
    <property type="evidence" value="ECO:0007669"/>
    <property type="project" value="InterPro"/>
</dbReference>
<dbReference type="GO" id="GO:0005829">
    <property type="term" value="C:cytosol"/>
    <property type="evidence" value="ECO:0007669"/>
    <property type="project" value="TreeGrafter"/>
</dbReference>
<organism evidence="6 7">
    <name type="scientific">Amycolatopsis marina</name>
    <dbReference type="NCBI Taxonomy" id="490629"/>
    <lineage>
        <taxon>Bacteria</taxon>
        <taxon>Bacillati</taxon>
        <taxon>Actinomycetota</taxon>
        <taxon>Actinomycetes</taxon>
        <taxon>Pseudonocardiales</taxon>
        <taxon>Pseudonocardiaceae</taxon>
        <taxon>Amycolatopsis</taxon>
    </lineage>
</organism>
<dbReference type="AlphaFoldDB" id="A0A1I0W9K8"/>
<dbReference type="EMBL" id="FOKG01000001">
    <property type="protein sequence ID" value="SFA84596.1"/>
    <property type="molecule type" value="Genomic_DNA"/>
</dbReference>
<dbReference type="InterPro" id="IPR036397">
    <property type="entry name" value="RNaseH_sf"/>
</dbReference>
<keyword evidence="3" id="KW-0269">Exonuclease</keyword>
<sequence length="516" mass="54698">MALIEPLPLARQGRFSADSTEFTAIDFETTGLAPGHILEVAAVRMRADGTVLGELSTLVNPGSGIDPGPTHVHHITRTELDRAPSPSDVLAQLVEMCRGSVLVAHNLAFETRFLEAELDRLGVRLPPLRGICLQAVARQLFRLPNYRLTTIAGALGIGDFPAHLALGDARVSGRVLAALITVHGLGFTEEPRLPKLPRLPGGGRLLPRADLAPARQGGWLAELVDRLPEDLSERPEGGTAELGVAYRELLADALADRHLSETEAAALARLAESAGMSRADVRRAHVEFVKALRLVAEGDGVVTTEEERDLRAVAGTLDVGEVLVDLRSGAADTTRARPTRVLVLGESAAADELRAEILDARIQLAKKLTSSVTHLIVGRDVPASEPRIERAAELGAAVVELGNAREALGLVTAQIPIQTVVLPSPQPPLQAFPPPPRISRSWDPPARQVDPVDRLGTVAGWVLVGIGLLIMSSTVLAAFGGVEVAPALVASVLGVGSLLGGWWLTERHRTRTTAPG</sequence>
<evidence type="ECO:0000256" key="2">
    <source>
        <dbReference type="ARBA" id="ARBA00022801"/>
    </source>
</evidence>
<keyword evidence="2" id="KW-0378">Hydrolase</keyword>
<feature type="transmembrane region" description="Helical" evidence="4">
    <location>
        <begin position="485"/>
        <end position="504"/>
    </location>
</feature>
<dbReference type="STRING" id="490629.SAMN05216266_101809"/>
<dbReference type="SUPFAM" id="SSF53098">
    <property type="entry name" value="Ribonuclease H-like"/>
    <property type="match status" value="1"/>
</dbReference>